<comment type="caution">
    <text evidence="4">The sequence shown here is derived from an EMBL/GenBank/DDBJ whole genome shotgun (WGS) entry which is preliminary data.</text>
</comment>
<name>A0A418VF76_RHOPL</name>
<evidence type="ECO:0000313" key="5">
    <source>
        <dbReference type="Proteomes" id="UP000285523"/>
    </source>
</evidence>
<evidence type="ECO:0000256" key="1">
    <source>
        <dbReference type="ARBA" id="ARBA00022729"/>
    </source>
</evidence>
<feature type="domain" description="Soluble ligand binding" evidence="3">
    <location>
        <begin position="146"/>
        <end position="188"/>
    </location>
</feature>
<accession>A0A418VF76</accession>
<proteinExistence type="predicted"/>
<protein>
    <submittedName>
        <fullName evidence="4">Polysaccharide export protein</fullName>
    </submittedName>
</protein>
<sequence>MRVDRAFRLSIIAVTAALALGGCMRRQGPVAVQPGNTLDSLAYGAPVAPGPVGAGPIAYAPGGPGPQPEYRLDAGDRLRVVVYGQEGLTNTYAIDASGSITMPLIGSVPARGRTPAGLAAAITARLRNGFIREPSVAVEIESYRPFFILGEVLAPGQYPYVPNMTVESAIAIAGGFTPRAKRDGAILTHPENGALVRAQVPLATPLSPGDTVLVGERWF</sequence>
<dbReference type="Proteomes" id="UP000285523">
    <property type="component" value="Unassembled WGS sequence"/>
</dbReference>
<dbReference type="InterPro" id="IPR049712">
    <property type="entry name" value="Poly_export"/>
</dbReference>
<reference evidence="4 5" key="1">
    <citation type="submission" date="2018-09" db="EMBL/GenBank/DDBJ databases">
        <title>Draft genome sequence of Rhodopseudomonas palustris 2.1.18.</title>
        <authorList>
            <person name="Robertson S.L."/>
            <person name="Meyer T.E."/>
            <person name="Kyndt J.A."/>
        </authorList>
    </citation>
    <scope>NUCLEOTIDE SEQUENCE [LARGE SCALE GENOMIC DNA]</scope>
    <source>
        <strain evidence="4 5">2.1.18</strain>
    </source>
</reference>
<dbReference type="PANTHER" id="PTHR33619:SF3">
    <property type="entry name" value="POLYSACCHARIDE EXPORT PROTEIN GFCE-RELATED"/>
    <property type="match status" value="1"/>
</dbReference>
<organism evidence="4 5">
    <name type="scientific">Rhodopseudomonas palustris</name>
    <dbReference type="NCBI Taxonomy" id="1076"/>
    <lineage>
        <taxon>Bacteria</taxon>
        <taxon>Pseudomonadati</taxon>
        <taxon>Pseudomonadota</taxon>
        <taxon>Alphaproteobacteria</taxon>
        <taxon>Hyphomicrobiales</taxon>
        <taxon>Nitrobacteraceae</taxon>
        <taxon>Rhodopseudomonas</taxon>
    </lineage>
</organism>
<dbReference type="PROSITE" id="PS51257">
    <property type="entry name" value="PROKAR_LIPOPROTEIN"/>
    <property type="match status" value="1"/>
</dbReference>
<evidence type="ECO:0000259" key="2">
    <source>
        <dbReference type="Pfam" id="PF02563"/>
    </source>
</evidence>
<dbReference type="Gene3D" id="3.30.1950.10">
    <property type="entry name" value="wza like domain"/>
    <property type="match status" value="1"/>
</dbReference>
<dbReference type="AlphaFoldDB" id="A0A418VF76"/>
<feature type="domain" description="Polysaccharide export protein N-terminal" evidence="2">
    <location>
        <begin position="66"/>
        <end position="140"/>
    </location>
</feature>
<dbReference type="GO" id="GO:0015159">
    <property type="term" value="F:polysaccharide transmembrane transporter activity"/>
    <property type="evidence" value="ECO:0007669"/>
    <property type="project" value="InterPro"/>
</dbReference>
<evidence type="ECO:0000259" key="3">
    <source>
        <dbReference type="Pfam" id="PF10531"/>
    </source>
</evidence>
<dbReference type="InterPro" id="IPR003715">
    <property type="entry name" value="Poly_export_N"/>
</dbReference>
<dbReference type="EMBL" id="QYYD01000010">
    <property type="protein sequence ID" value="RJF74727.1"/>
    <property type="molecule type" value="Genomic_DNA"/>
</dbReference>
<dbReference type="PANTHER" id="PTHR33619">
    <property type="entry name" value="POLYSACCHARIDE EXPORT PROTEIN GFCE-RELATED"/>
    <property type="match status" value="1"/>
</dbReference>
<dbReference type="Pfam" id="PF02563">
    <property type="entry name" value="Poly_export"/>
    <property type="match status" value="1"/>
</dbReference>
<dbReference type="OrthoDB" id="197007at2"/>
<dbReference type="Gene3D" id="3.10.560.10">
    <property type="entry name" value="Outer membrane lipoprotein wza domain like"/>
    <property type="match status" value="1"/>
</dbReference>
<dbReference type="InterPro" id="IPR019554">
    <property type="entry name" value="Soluble_ligand-bd"/>
</dbReference>
<evidence type="ECO:0000313" key="4">
    <source>
        <dbReference type="EMBL" id="RJF74727.1"/>
    </source>
</evidence>
<gene>
    <name evidence="4" type="ORF">D4Q52_11420</name>
</gene>
<dbReference type="Pfam" id="PF10531">
    <property type="entry name" value="SLBB"/>
    <property type="match status" value="1"/>
</dbReference>
<keyword evidence="1" id="KW-0732">Signal</keyword>